<dbReference type="Pfam" id="PF24827">
    <property type="entry name" value="AstE_AspA_cat"/>
    <property type="match status" value="1"/>
</dbReference>
<dbReference type="InterPro" id="IPR055438">
    <property type="entry name" value="AstE_AspA_cat"/>
</dbReference>
<keyword evidence="4" id="KW-0862">Zinc</keyword>
<dbReference type="SUPFAM" id="SSF53187">
    <property type="entry name" value="Zn-dependent exopeptidases"/>
    <property type="match status" value="1"/>
</dbReference>
<dbReference type="OrthoDB" id="9782876at2"/>
<dbReference type="InterPro" id="IPR053138">
    <property type="entry name" value="N-alpha-Ac-DABA_deacetylase"/>
</dbReference>
<comment type="cofactor">
    <cofactor evidence="1">
        <name>Zn(2+)</name>
        <dbReference type="ChEBI" id="CHEBI:29105"/>
    </cofactor>
</comment>
<evidence type="ECO:0000256" key="3">
    <source>
        <dbReference type="ARBA" id="ARBA00022801"/>
    </source>
</evidence>
<dbReference type="EMBL" id="MAKX01000001">
    <property type="protein sequence ID" value="OCK43605.1"/>
    <property type="molecule type" value="Genomic_DNA"/>
</dbReference>
<organism evidence="6 7">
    <name type="scientific">Tenacibaculum soleae</name>
    <dbReference type="NCBI Taxonomy" id="447689"/>
    <lineage>
        <taxon>Bacteria</taxon>
        <taxon>Pseudomonadati</taxon>
        <taxon>Bacteroidota</taxon>
        <taxon>Flavobacteriia</taxon>
        <taxon>Flavobacteriales</taxon>
        <taxon>Flavobacteriaceae</taxon>
        <taxon>Tenacibaculum</taxon>
    </lineage>
</organism>
<evidence type="ECO:0000313" key="7">
    <source>
        <dbReference type="Proteomes" id="UP000093186"/>
    </source>
</evidence>
<dbReference type="Gene3D" id="3.40.630.10">
    <property type="entry name" value="Zn peptidases"/>
    <property type="match status" value="1"/>
</dbReference>
<dbReference type="InterPro" id="IPR043795">
    <property type="entry name" value="N-alpha-Ac-DABA-like"/>
</dbReference>
<dbReference type="RefSeq" id="WP_068702131.1">
    <property type="nucleotide sequence ID" value="NZ_JAUOSW010000001.1"/>
</dbReference>
<dbReference type="AlphaFoldDB" id="A0A1B9Y1B1"/>
<comment type="caution">
    <text evidence="6">The sequence shown here is derived from an EMBL/GenBank/DDBJ whole genome shotgun (WGS) entry which is preliminary data.</text>
</comment>
<dbReference type="GO" id="GO:0016811">
    <property type="term" value="F:hydrolase activity, acting on carbon-nitrogen (but not peptide) bonds, in linear amides"/>
    <property type="evidence" value="ECO:0007669"/>
    <property type="project" value="InterPro"/>
</dbReference>
<keyword evidence="7" id="KW-1185">Reference proteome</keyword>
<dbReference type="PANTHER" id="PTHR37326">
    <property type="entry name" value="BLL3975 PROTEIN"/>
    <property type="match status" value="1"/>
</dbReference>
<accession>A0A1B9Y1B1</accession>
<dbReference type="PANTHER" id="PTHR37326:SF2">
    <property type="entry name" value="SUCCINYLGLUTAMATE DESUCCINYLASE_ASPARTOACYLASE FAMILY PROTEIN"/>
    <property type="match status" value="1"/>
</dbReference>
<dbReference type="CDD" id="cd06251">
    <property type="entry name" value="M14_ASTE_ASPA-like"/>
    <property type="match status" value="1"/>
</dbReference>
<evidence type="ECO:0000256" key="2">
    <source>
        <dbReference type="ARBA" id="ARBA00022723"/>
    </source>
</evidence>
<proteinExistence type="predicted"/>
<dbReference type="PIRSF" id="PIRSF039012">
    <property type="entry name" value="ASP"/>
    <property type="match status" value="1"/>
</dbReference>
<name>A0A1B9Y1B1_9FLAO</name>
<gene>
    <name evidence="6" type="ORF">BA195_02575</name>
</gene>
<evidence type="ECO:0000256" key="1">
    <source>
        <dbReference type="ARBA" id="ARBA00001947"/>
    </source>
</evidence>
<dbReference type="GO" id="GO:0046872">
    <property type="term" value="F:metal ion binding"/>
    <property type="evidence" value="ECO:0007669"/>
    <property type="project" value="UniProtKB-KW"/>
</dbReference>
<evidence type="ECO:0000313" key="6">
    <source>
        <dbReference type="EMBL" id="OCK43605.1"/>
    </source>
</evidence>
<evidence type="ECO:0000256" key="4">
    <source>
        <dbReference type="ARBA" id="ARBA00022833"/>
    </source>
</evidence>
<dbReference type="Proteomes" id="UP000093186">
    <property type="component" value="Unassembled WGS sequence"/>
</dbReference>
<evidence type="ECO:0000259" key="5">
    <source>
        <dbReference type="Pfam" id="PF24827"/>
    </source>
</evidence>
<keyword evidence="3" id="KW-0378">Hydrolase</keyword>
<keyword evidence="2" id="KW-0479">Metal-binding</keyword>
<protein>
    <submittedName>
        <fullName evidence="6">Succinylglutamate desuccinylase</fullName>
    </submittedName>
</protein>
<dbReference type="GO" id="GO:0016788">
    <property type="term" value="F:hydrolase activity, acting on ester bonds"/>
    <property type="evidence" value="ECO:0007669"/>
    <property type="project" value="InterPro"/>
</dbReference>
<feature type="domain" description="Succinylglutamate desuccinylase/Aspartoacylase catalytic" evidence="5">
    <location>
        <begin position="46"/>
        <end position="226"/>
    </location>
</feature>
<sequence>MLNKPFVLLGKEIPKGQRTVLDLKIAKLHTRTTVSVPIIIERSNKPGPVVLLLAGIHGDETNGVGIIREIISLGINKPETGTIICIPVFNIFGYLIQTREFPDGRDLNRMFPGTVNGSLASQFAYQFTKEIAPFVDYVIDFHTGGGDRDNIAQIRCSKGDEKALELAKVFNPPMIVFSNNIKKSLRDTLHKMGKTVLLFEGGKSKDLNPTIINEGVNGTKNILIHLGMIKGEITVRATPVFVHKAKWLRASDSGMFKVVAKNGTFVKKKEILGIIQDPFGEFKKVVYAPFNGHIFCINKTPIVNKGDALFHLSIEQSVVSNDNL</sequence>
<reference evidence="6 7" key="1">
    <citation type="submission" date="2016-06" db="EMBL/GenBank/DDBJ databases">
        <title>Draft Genome Sequence of Tenacibaculum soleae UCD-KL19.</title>
        <authorList>
            <person name="Eisen J.A."/>
            <person name="Coil D.A."/>
            <person name="Lujan K.M."/>
        </authorList>
    </citation>
    <scope>NUCLEOTIDE SEQUENCE [LARGE SCALE GENOMIC DNA]</scope>
    <source>
        <strain evidence="6 7">UCD-KL19</strain>
    </source>
</reference>
<dbReference type="STRING" id="447689.BA195_02575"/>